<feature type="signal peptide" evidence="7">
    <location>
        <begin position="1"/>
        <end position="28"/>
    </location>
</feature>
<evidence type="ECO:0000313" key="10">
    <source>
        <dbReference type="Proteomes" id="UP000292423"/>
    </source>
</evidence>
<keyword evidence="7" id="KW-0732">Signal</keyword>
<comment type="subcellular location">
    <subcellularLocation>
        <location evidence="1">Fimbrium</location>
    </subcellularLocation>
</comment>
<evidence type="ECO:0000313" key="9">
    <source>
        <dbReference type="EMBL" id="RZU47482.1"/>
    </source>
</evidence>
<organism evidence="9 10">
    <name type="scientific">Fluviicoccus keumensis</name>
    <dbReference type="NCBI Taxonomy" id="1435465"/>
    <lineage>
        <taxon>Bacteria</taxon>
        <taxon>Pseudomonadati</taxon>
        <taxon>Pseudomonadota</taxon>
        <taxon>Gammaproteobacteria</taxon>
        <taxon>Moraxellales</taxon>
        <taxon>Moraxellaceae</taxon>
        <taxon>Fluviicoccus</taxon>
    </lineage>
</organism>
<dbReference type="InterPro" id="IPR036465">
    <property type="entry name" value="vWFA_dom_sf"/>
</dbReference>
<evidence type="ECO:0000256" key="6">
    <source>
        <dbReference type="ARBA" id="ARBA00023263"/>
    </source>
</evidence>
<comment type="caution">
    <text evidence="9">The sequence shown here is derived from an EMBL/GenBank/DDBJ whole genome shotgun (WGS) entry which is preliminary data.</text>
</comment>
<keyword evidence="5" id="KW-0106">Calcium</keyword>
<evidence type="ECO:0000256" key="4">
    <source>
        <dbReference type="ARBA" id="ARBA00022723"/>
    </source>
</evidence>
<evidence type="ECO:0000256" key="2">
    <source>
        <dbReference type="ARBA" id="ARBA00008387"/>
    </source>
</evidence>
<dbReference type="Pfam" id="PF05567">
    <property type="entry name" value="T4P_PilY1"/>
    <property type="match status" value="1"/>
</dbReference>
<evidence type="ECO:0000256" key="1">
    <source>
        <dbReference type="ARBA" id="ARBA00004561"/>
    </source>
</evidence>
<comment type="similarity">
    <text evidence="2">Belongs to the PilY1 family.</text>
</comment>
<feature type="domain" description="PilY1 beta-propeller" evidence="8">
    <location>
        <begin position="912"/>
        <end position="1145"/>
    </location>
</feature>
<dbReference type="Proteomes" id="UP000292423">
    <property type="component" value="Unassembled WGS sequence"/>
</dbReference>
<dbReference type="GO" id="GO:0046872">
    <property type="term" value="F:metal ion binding"/>
    <property type="evidence" value="ECO:0007669"/>
    <property type="project" value="UniProtKB-KW"/>
</dbReference>
<dbReference type="Gene3D" id="3.40.50.410">
    <property type="entry name" value="von Willebrand factor, type A domain"/>
    <property type="match status" value="1"/>
</dbReference>
<proteinExistence type="inferred from homology"/>
<dbReference type="InterPro" id="IPR011047">
    <property type="entry name" value="Quinoprotein_ADH-like_sf"/>
</dbReference>
<accession>A0A4Q7ZA76</accession>
<name>A0A4Q7ZA76_9GAMM</name>
<evidence type="ECO:0000256" key="7">
    <source>
        <dbReference type="SAM" id="SignalP"/>
    </source>
</evidence>
<reference evidence="9 10" key="1">
    <citation type="submission" date="2019-02" db="EMBL/GenBank/DDBJ databases">
        <title>Genomic Encyclopedia of Type Strains, Phase IV (KMG-IV): sequencing the most valuable type-strain genomes for metagenomic binning, comparative biology and taxonomic classification.</title>
        <authorList>
            <person name="Goeker M."/>
        </authorList>
    </citation>
    <scope>NUCLEOTIDE SEQUENCE [LARGE SCALE GENOMIC DNA]</scope>
    <source>
        <strain evidence="9 10">DSM 105135</strain>
    </source>
</reference>
<dbReference type="EMBL" id="SHKX01000010">
    <property type="protein sequence ID" value="RZU47482.1"/>
    <property type="molecule type" value="Genomic_DNA"/>
</dbReference>
<evidence type="ECO:0000256" key="5">
    <source>
        <dbReference type="ARBA" id="ARBA00022837"/>
    </source>
</evidence>
<evidence type="ECO:0000259" key="8">
    <source>
        <dbReference type="Pfam" id="PF05567"/>
    </source>
</evidence>
<dbReference type="OrthoDB" id="7156875at2"/>
<dbReference type="SUPFAM" id="SSF50998">
    <property type="entry name" value="Quinoprotein alcohol dehydrogenase-like"/>
    <property type="match status" value="1"/>
</dbReference>
<evidence type="ECO:0000256" key="3">
    <source>
        <dbReference type="ARBA" id="ARBA00022558"/>
    </source>
</evidence>
<protein>
    <submittedName>
        <fullName evidence="9">PilC-like protein with beta-propeller domain</fullName>
    </submittedName>
</protein>
<dbReference type="RefSeq" id="WP_130410721.1">
    <property type="nucleotide sequence ID" value="NZ_SHKX01000010.1"/>
</dbReference>
<dbReference type="InterPro" id="IPR008707">
    <property type="entry name" value="B-propeller_PilY1"/>
</dbReference>
<gene>
    <name evidence="9" type="ORF">EV700_0445</name>
</gene>
<sequence>MKNALEMKVLLSASAFATVTLATLPVYASDTEVYVQSVPADPNNSPTLMMVLDTSGSMDWCMTSDNSCSAPNRRIDVLSSAMKKILYGDAATGVKAAPGFVKMGFARYIPAANKGGWVKYPARPLDAFVEINPNGDVTSPVTAGSGDAIQPLTGSMTSTGNELLIGGPLNQSAGLYFTNLMVPKGATIQEAHIELTADNADSGLSTWEIAVENTATPTDYSSGAISARSYGASTTYSPDTWAAGTAYDIPVTSLVQGISDRTDWCGGNNIAFRIRDIGTIPTTRRAYSFEGAGSTTDNQPKLVVTYLIDPKKTDSCIVMKRIGRSYPVRTTLDDVQWVGTSNSVTYNNSYNTPNTVASSGTTQVAARLQGVAIPPGVTIDRAELVTTVRSNVTVKPTRIDAYKSTNFGAMCTGSSTVTCTRPTGTTTTATTTFPAANTSYSSGSLLRFDVKNIVNELIGQTGWAAGNSMGFRIQNNSSVVADSGTLQIYDATKDPTKAPTLEVDWTETVRDLSKLITARDELANEVTPAQLAVAGGTPLGAAYAEATLYMYGMHTSHDTTGEEAYIDPRTVDSNRDYISPIETSSSKCGANYIFMLTDGDPNDLANVQPLTKQITGNTCSNAASVSGNGKALNWYCMFDLAAFNAKPTNPVGVRLRSNTVLFGPLATDAEANMKQMADLGQGTYYKAGDEAALVNALSDTLNSLLLAGASVAAPGVAVNQMNRLTHLNQLYYAVFDPEPQKSRWDGNLKRYRLDLANSAILDKNGNNAVDTTTGFFKQTSQSFWSAAVDGDKAIEGGAASLLVPDNRTQYTYMGSLTAKNQGLTKIDLSSSTFNSAAKPLVGLSTDNEYYNLMNWYRGYIIPSLKDGLVTVGSGSLLRNRMGAGLHSKPVLINYGYVPNSDSTQPDNQYNYVFFSTMEGTLHAIEAKTGLEKFSFIPGEKLSVLPTLYANSSTTLPEFGMDLPWTVYRKDGNFDNQINGTSDAVYIYGGMRMGGNNYYAMDVTNLNAPKLMWAIDGGSSTDSNRFLRMGQTWSQPVLANIKIGSSVKTVVIFGGGYDPRHETAGQIFTGADLGNQLYIVDALDGTLYWSASGTAADNPYKLVNEMTYSVATAPKVVDMNGDGLSDTIYFGDLGGQLFRVDLDNGQPAASIAKRVRLVAKLGQTVTADVANQRRFYEPATVALFEDKDNINNGNPFAAVAFGSGYRSHPLNESTKDRFFSILDFDVTRADLLSLPETSSSLRAPVTVSDLSKLDPTTGAGADKSKQGWYIEFPDSGEKSMAPGLIFSNQLVFTTYVPTVVNGTNSCTPVIGRTKLYRQCMPYGGIGDTCSWEGDRVQDNVMMGISGEPQYVFQATTSASGATELKGGLVLGAAPPIPLGDYRIYFKSMHRFREKKK</sequence>
<keyword evidence="3" id="KW-1029">Fimbrium biogenesis</keyword>
<keyword evidence="6" id="KW-0281">Fimbrium</keyword>
<dbReference type="GO" id="GO:0009289">
    <property type="term" value="C:pilus"/>
    <property type="evidence" value="ECO:0007669"/>
    <property type="project" value="UniProtKB-SubCell"/>
</dbReference>
<feature type="chain" id="PRO_5020906595" evidence="7">
    <location>
        <begin position="29"/>
        <end position="1395"/>
    </location>
</feature>
<keyword evidence="10" id="KW-1185">Reference proteome</keyword>
<keyword evidence="4" id="KW-0479">Metal-binding</keyword>